<name>A0ABV7G2S3_9PROT</name>
<keyword evidence="6" id="KW-1185">Reference proteome</keyword>
<dbReference type="SUPFAM" id="SSF46785">
    <property type="entry name" value="Winged helix' DNA-binding domain"/>
    <property type="match status" value="1"/>
</dbReference>
<evidence type="ECO:0000313" key="6">
    <source>
        <dbReference type="Proteomes" id="UP001595593"/>
    </source>
</evidence>
<keyword evidence="3" id="KW-0804">Transcription</keyword>
<dbReference type="RefSeq" id="WP_379596141.1">
    <property type="nucleotide sequence ID" value="NZ_JBHRTN010000009.1"/>
</dbReference>
<dbReference type="InterPro" id="IPR008920">
    <property type="entry name" value="TF_FadR/GntR_C"/>
</dbReference>
<dbReference type="InterPro" id="IPR036390">
    <property type="entry name" value="WH_DNA-bd_sf"/>
</dbReference>
<sequence length="240" mass="26444">MCYITLMQRNQGVVLDEAFSSIQRVETLADQARNALCAGLRQGLLAPGERITTRRVATMLNISLTPAREALNRLLAERVLDQGPNRTVAVPVLTRTRYAELCLIRLELEALAARHASPLISAADIDRLETLFDAHGHAFATKDSKRSLQLNEAFHFTIYAASGLSVLVEMLDALWLQVGPSMNLLFPAAFEGRWTGGRNHRVMLDALRARDAEALVAAVRKDLIEGRARLNTVLPAEAAH</sequence>
<dbReference type="PANTHER" id="PTHR43537:SF39">
    <property type="entry name" value="HTH-TYPE TRANSCRIPTIONAL REGULATOR MCBR"/>
    <property type="match status" value="1"/>
</dbReference>
<evidence type="ECO:0000256" key="2">
    <source>
        <dbReference type="ARBA" id="ARBA00023125"/>
    </source>
</evidence>
<dbReference type="InterPro" id="IPR000524">
    <property type="entry name" value="Tscrpt_reg_HTH_GntR"/>
</dbReference>
<feature type="domain" description="GntR C-terminal" evidence="4">
    <location>
        <begin position="100"/>
        <end position="225"/>
    </location>
</feature>
<keyword evidence="1" id="KW-0805">Transcription regulation</keyword>
<organism evidence="5 6">
    <name type="scientific">Teichococcus globiformis</name>
    <dbReference type="NCBI Taxonomy" id="2307229"/>
    <lineage>
        <taxon>Bacteria</taxon>
        <taxon>Pseudomonadati</taxon>
        <taxon>Pseudomonadota</taxon>
        <taxon>Alphaproteobacteria</taxon>
        <taxon>Acetobacterales</taxon>
        <taxon>Roseomonadaceae</taxon>
        <taxon>Roseomonas</taxon>
    </lineage>
</organism>
<evidence type="ECO:0000259" key="4">
    <source>
        <dbReference type="SMART" id="SM00895"/>
    </source>
</evidence>
<accession>A0ABV7G2S3</accession>
<dbReference type="SMART" id="SM00895">
    <property type="entry name" value="FCD"/>
    <property type="match status" value="1"/>
</dbReference>
<dbReference type="InterPro" id="IPR036388">
    <property type="entry name" value="WH-like_DNA-bd_sf"/>
</dbReference>
<dbReference type="Gene3D" id="1.10.10.10">
    <property type="entry name" value="Winged helix-like DNA-binding domain superfamily/Winged helix DNA-binding domain"/>
    <property type="match status" value="1"/>
</dbReference>
<dbReference type="Pfam" id="PF00392">
    <property type="entry name" value="GntR"/>
    <property type="match status" value="1"/>
</dbReference>
<dbReference type="PANTHER" id="PTHR43537">
    <property type="entry name" value="TRANSCRIPTIONAL REGULATOR, GNTR FAMILY"/>
    <property type="match status" value="1"/>
</dbReference>
<keyword evidence="2" id="KW-0238">DNA-binding</keyword>
<evidence type="ECO:0000256" key="1">
    <source>
        <dbReference type="ARBA" id="ARBA00023015"/>
    </source>
</evidence>
<proteinExistence type="predicted"/>
<dbReference type="Gene3D" id="1.20.120.530">
    <property type="entry name" value="GntR ligand-binding domain-like"/>
    <property type="match status" value="1"/>
</dbReference>
<dbReference type="EMBL" id="JBHRTN010000009">
    <property type="protein sequence ID" value="MFC3125440.1"/>
    <property type="molecule type" value="Genomic_DNA"/>
</dbReference>
<protein>
    <submittedName>
        <fullName evidence="5">GntR family transcriptional regulator</fullName>
    </submittedName>
</protein>
<reference evidence="6" key="1">
    <citation type="journal article" date="2019" name="Int. J. Syst. Evol. Microbiol.">
        <title>The Global Catalogue of Microorganisms (GCM) 10K type strain sequencing project: providing services to taxonomists for standard genome sequencing and annotation.</title>
        <authorList>
            <consortium name="The Broad Institute Genomics Platform"/>
            <consortium name="The Broad Institute Genome Sequencing Center for Infectious Disease"/>
            <person name="Wu L."/>
            <person name="Ma J."/>
        </authorList>
    </citation>
    <scope>NUCLEOTIDE SEQUENCE [LARGE SCALE GENOMIC DNA]</scope>
    <source>
        <strain evidence="6">KCTC 52094</strain>
    </source>
</reference>
<dbReference type="Pfam" id="PF07729">
    <property type="entry name" value="FCD"/>
    <property type="match status" value="1"/>
</dbReference>
<dbReference type="Proteomes" id="UP001595593">
    <property type="component" value="Unassembled WGS sequence"/>
</dbReference>
<evidence type="ECO:0000256" key="3">
    <source>
        <dbReference type="ARBA" id="ARBA00023163"/>
    </source>
</evidence>
<evidence type="ECO:0000313" key="5">
    <source>
        <dbReference type="EMBL" id="MFC3125440.1"/>
    </source>
</evidence>
<gene>
    <name evidence="5" type="ORF">ACFOD4_10240</name>
</gene>
<dbReference type="InterPro" id="IPR011711">
    <property type="entry name" value="GntR_C"/>
</dbReference>
<comment type="caution">
    <text evidence="5">The sequence shown here is derived from an EMBL/GenBank/DDBJ whole genome shotgun (WGS) entry which is preliminary data.</text>
</comment>
<dbReference type="SUPFAM" id="SSF48008">
    <property type="entry name" value="GntR ligand-binding domain-like"/>
    <property type="match status" value="1"/>
</dbReference>